<protein>
    <submittedName>
        <fullName evidence="2">Uncharacterized protein</fullName>
    </submittedName>
</protein>
<feature type="compositionally biased region" description="Polar residues" evidence="1">
    <location>
        <begin position="152"/>
        <end position="165"/>
    </location>
</feature>
<organism evidence="2 3">
    <name type="scientific">Prolemur simus</name>
    <name type="common">Greater bamboo lemur</name>
    <name type="synonym">Hapalemur simus</name>
    <dbReference type="NCBI Taxonomy" id="1328070"/>
    <lineage>
        <taxon>Eukaryota</taxon>
        <taxon>Metazoa</taxon>
        <taxon>Chordata</taxon>
        <taxon>Craniata</taxon>
        <taxon>Vertebrata</taxon>
        <taxon>Euteleostomi</taxon>
        <taxon>Mammalia</taxon>
        <taxon>Eutheria</taxon>
        <taxon>Euarchontoglires</taxon>
        <taxon>Primates</taxon>
        <taxon>Strepsirrhini</taxon>
        <taxon>Lemuriformes</taxon>
        <taxon>Lemuridae</taxon>
        <taxon>Prolemur</taxon>
    </lineage>
</organism>
<accession>A0A8C9DPR3</accession>
<dbReference type="Proteomes" id="UP000694414">
    <property type="component" value="Unplaced"/>
</dbReference>
<feature type="region of interest" description="Disordered" evidence="1">
    <location>
        <begin position="67"/>
        <end position="172"/>
    </location>
</feature>
<sequence>MEPLQQQQQQEKQLHLAPLQVAAREKQGLQTRGPILVCWSGSPLSFLPHLGGLLAALCRQWPKFFEPGNANSEPEEEAGGLEDEDGDDEVAGVIEKETQAASKYFHAQNAPRQDPRGAPMSNPLPASGLSPHGQPAKANTKDATKAPPSIFTAGQPSWNPTSSPSRRVVKPGVTMQVEAGERDRSRFCRATRTGR</sequence>
<evidence type="ECO:0000313" key="2">
    <source>
        <dbReference type="Ensembl" id="ENSPSMP00000025518.1"/>
    </source>
</evidence>
<evidence type="ECO:0000256" key="1">
    <source>
        <dbReference type="SAM" id="MobiDB-lite"/>
    </source>
</evidence>
<feature type="compositionally biased region" description="Acidic residues" evidence="1">
    <location>
        <begin position="73"/>
        <end position="90"/>
    </location>
</feature>
<name>A0A8C9DPR3_PROSS</name>
<dbReference type="GeneTree" id="ENSGT00940000156052"/>
<keyword evidence="3" id="KW-1185">Reference proteome</keyword>
<dbReference type="Ensembl" id="ENSPSMT00000029564.1">
    <property type="protein sequence ID" value="ENSPSMP00000025518.1"/>
    <property type="gene ID" value="ENSPSMG00000017931.1"/>
</dbReference>
<evidence type="ECO:0000313" key="3">
    <source>
        <dbReference type="Proteomes" id="UP000694414"/>
    </source>
</evidence>
<dbReference type="AlphaFoldDB" id="A0A8C9DPR3"/>
<reference evidence="2" key="2">
    <citation type="submission" date="2025-09" db="UniProtKB">
        <authorList>
            <consortium name="Ensembl"/>
        </authorList>
    </citation>
    <scope>IDENTIFICATION</scope>
</reference>
<proteinExistence type="predicted"/>
<reference evidence="2" key="1">
    <citation type="submission" date="2025-08" db="UniProtKB">
        <authorList>
            <consortium name="Ensembl"/>
        </authorList>
    </citation>
    <scope>IDENTIFICATION</scope>
</reference>